<name>A0AAD6E9B8_9EURO</name>
<proteinExistence type="predicted"/>
<dbReference type="AlphaFoldDB" id="A0AAD6E9B8"/>
<evidence type="ECO:0000313" key="2">
    <source>
        <dbReference type="Proteomes" id="UP001213799"/>
    </source>
</evidence>
<comment type="caution">
    <text evidence="1">The sequence shown here is derived from an EMBL/GenBank/DDBJ whole genome shotgun (WGS) entry which is preliminary data.</text>
</comment>
<dbReference type="Proteomes" id="UP001213799">
    <property type="component" value="Unassembled WGS sequence"/>
</dbReference>
<reference evidence="1" key="2">
    <citation type="submission" date="2023-01" db="EMBL/GenBank/DDBJ databases">
        <authorList>
            <person name="Petersen C."/>
        </authorList>
    </citation>
    <scope>NUCLEOTIDE SEQUENCE</scope>
    <source>
        <strain evidence="1">IBT 12815</strain>
    </source>
</reference>
<accession>A0AAD6E9B8</accession>
<organism evidence="1 2">
    <name type="scientific">Penicillium hordei</name>
    <dbReference type="NCBI Taxonomy" id="40994"/>
    <lineage>
        <taxon>Eukaryota</taxon>
        <taxon>Fungi</taxon>
        <taxon>Dikarya</taxon>
        <taxon>Ascomycota</taxon>
        <taxon>Pezizomycotina</taxon>
        <taxon>Eurotiomycetes</taxon>
        <taxon>Eurotiomycetidae</taxon>
        <taxon>Eurotiales</taxon>
        <taxon>Aspergillaceae</taxon>
        <taxon>Penicillium</taxon>
    </lineage>
</organism>
<keyword evidence="2" id="KW-1185">Reference proteome</keyword>
<gene>
    <name evidence="1" type="ORF">N7537_006695</name>
</gene>
<dbReference type="EMBL" id="JAQJAE010000003">
    <property type="protein sequence ID" value="KAJ5603739.1"/>
    <property type="molecule type" value="Genomic_DNA"/>
</dbReference>
<protein>
    <submittedName>
        <fullName evidence="1">Uncharacterized protein</fullName>
    </submittedName>
</protein>
<dbReference type="GeneID" id="81587994"/>
<dbReference type="RefSeq" id="XP_056753537.1">
    <property type="nucleotide sequence ID" value="XM_056897752.1"/>
</dbReference>
<sequence>MEWKILQNSLLAVLTDCSGRCANTTSDRRGIPLNHARNWTQKDDPWQDVELATGIPDDGSQPLNGRRTRWIYSLLWQAGCIQAEKTLESTSQAPLLFCLSLRLTTEIPLPILNVPIFVLARIRPSVCGKSMVVVSAQQAKLPERPQANLECYQPGKLVFQLNGGSRTLHTPAFYRRQIVEGNATFGAGQQRPTAYIFLIPAQSSNGNRQLGCQFLGTLHSRVSSPSAHARTPSIAAPLRITGTSEMSNVTFPCILWWHPLAGGPPAVCDKGRSLYDRLNIACSVYHYLFDRKSHIGPHRWMIGPNRAPRSFHIRQKQRH</sequence>
<reference evidence="1" key="1">
    <citation type="journal article" date="2023" name="IMA Fungus">
        <title>Comparative genomic study of the Penicillium genus elucidates a diverse pangenome and 15 lateral gene transfer events.</title>
        <authorList>
            <person name="Petersen C."/>
            <person name="Sorensen T."/>
            <person name="Nielsen M.R."/>
            <person name="Sondergaard T.E."/>
            <person name="Sorensen J.L."/>
            <person name="Fitzpatrick D.A."/>
            <person name="Frisvad J.C."/>
            <person name="Nielsen K.L."/>
        </authorList>
    </citation>
    <scope>NUCLEOTIDE SEQUENCE</scope>
    <source>
        <strain evidence="1">IBT 12815</strain>
    </source>
</reference>
<evidence type="ECO:0000313" key="1">
    <source>
        <dbReference type="EMBL" id="KAJ5603739.1"/>
    </source>
</evidence>